<dbReference type="InterPro" id="IPR003029">
    <property type="entry name" value="S1_domain"/>
</dbReference>
<evidence type="ECO:0000313" key="8">
    <source>
        <dbReference type="Proteomes" id="UP000316304"/>
    </source>
</evidence>
<evidence type="ECO:0000256" key="3">
    <source>
        <dbReference type="ARBA" id="ARBA00023274"/>
    </source>
</evidence>
<feature type="compositionally biased region" description="Basic residues" evidence="5">
    <location>
        <begin position="133"/>
        <end position="142"/>
    </location>
</feature>
<organism evidence="7 8">
    <name type="scientific">Novipirellula galeiformis</name>
    <dbReference type="NCBI Taxonomy" id="2528004"/>
    <lineage>
        <taxon>Bacteria</taxon>
        <taxon>Pseudomonadati</taxon>
        <taxon>Planctomycetota</taxon>
        <taxon>Planctomycetia</taxon>
        <taxon>Pirellulales</taxon>
        <taxon>Pirellulaceae</taxon>
        <taxon>Novipirellula</taxon>
    </lineage>
</organism>
<reference evidence="7 8" key="1">
    <citation type="submission" date="2019-02" db="EMBL/GenBank/DDBJ databases">
        <title>Deep-cultivation of Planctomycetes and their phenomic and genomic characterization uncovers novel biology.</title>
        <authorList>
            <person name="Wiegand S."/>
            <person name="Jogler M."/>
            <person name="Boedeker C."/>
            <person name="Pinto D."/>
            <person name="Vollmers J."/>
            <person name="Rivas-Marin E."/>
            <person name="Kohn T."/>
            <person name="Peeters S.H."/>
            <person name="Heuer A."/>
            <person name="Rast P."/>
            <person name="Oberbeckmann S."/>
            <person name="Bunk B."/>
            <person name="Jeske O."/>
            <person name="Meyerdierks A."/>
            <person name="Storesund J.E."/>
            <person name="Kallscheuer N."/>
            <person name="Luecker S."/>
            <person name="Lage O.M."/>
            <person name="Pohl T."/>
            <person name="Merkel B.J."/>
            <person name="Hornburger P."/>
            <person name="Mueller R.-W."/>
            <person name="Bruemmer F."/>
            <person name="Labrenz M."/>
            <person name="Spormann A.M."/>
            <person name="Op Den Camp H."/>
            <person name="Overmann J."/>
            <person name="Amann R."/>
            <person name="Jetten M.S.M."/>
            <person name="Mascher T."/>
            <person name="Medema M.H."/>
            <person name="Devos D.P."/>
            <person name="Kaster A.-K."/>
            <person name="Ovreas L."/>
            <person name="Rohde M."/>
            <person name="Galperin M.Y."/>
            <person name="Jogler C."/>
        </authorList>
    </citation>
    <scope>NUCLEOTIDE SEQUENCE [LARGE SCALE GENOMIC DNA]</scope>
    <source>
        <strain evidence="7 8">Pla52o</strain>
    </source>
</reference>
<dbReference type="GO" id="GO:0022627">
    <property type="term" value="C:cytosolic small ribosomal subunit"/>
    <property type="evidence" value="ECO:0007669"/>
    <property type="project" value="TreeGrafter"/>
</dbReference>
<dbReference type="Gene3D" id="2.40.50.140">
    <property type="entry name" value="Nucleic acid-binding proteins"/>
    <property type="match status" value="4"/>
</dbReference>
<dbReference type="SUPFAM" id="SSF50249">
    <property type="entry name" value="Nucleic acid-binding proteins"/>
    <property type="match status" value="4"/>
</dbReference>
<keyword evidence="2 7" id="KW-0689">Ribosomal protein</keyword>
<dbReference type="CDD" id="cd05688">
    <property type="entry name" value="S1_RPS1_repeat_ec3"/>
    <property type="match status" value="1"/>
</dbReference>
<feature type="compositionally biased region" description="Low complexity" evidence="5">
    <location>
        <begin position="152"/>
        <end position="168"/>
    </location>
</feature>
<protein>
    <submittedName>
        <fullName evidence="7">30S ribosomal protein S1</fullName>
    </submittedName>
</protein>
<dbReference type="PROSITE" id="PS50126">
    <property type="entry name" value="S1"/>
    <property type="match status" value="4"/>
</dbReference>
<feature type="compositionally biased region" description="Low complexity" evidence="5">
    <location>
        <begin position="41"/>
        <end position="55"/>
    </location>
</feature>
<dbReference type="InterPro" id="IPR050437">
    <property type="entry name" value="Ribos_protein_bS1-like"/>
</dbReference>
<name>A0A5C6BEJ3_9BACT</name>
<comment type="similarity">
    <text evidence="1">Belongs to the bacterial ribosomal protein bS1 family.</text>
</comment>
<feature type="region of interest" description="Disordered" evidence="5">
    <location>
        <begin position="20"/>
        <end position="171"/>
    </location>
</feature>
<feature type="compositionally biased region" description="Low complexity" evidence="5">
    <location>
        <begin position="64"/>
        <end position="89"/>
    </location>
</feature>
<evidence type="ECO:0000256" key="1">
    <source>
        <dbReference type="ARBA" id="ARBA00006767"/>
    </source>
</evidence>
<dbReference type="Pfam" id="PF00575">
    <property type="entry name" value="S1"/>
    <property type="match status" value="2"/>
</dbReference>
<keyword evidence="8" id="KW-1185">Reference proteome</keyword>
<evidence type="ECO:0000256" key="2">
    <source>
        <dbReference type="ARBA" id="ARBA00022980"/>
    </source>
</evidence>
<dbReference type="PANTHER" id="PTHR10724">
    <property type="entry name" value="30S RIBOSOMAL PROTEIN S1"/>
    <property type="match status" value="1"/>
</dbReference>
<feature type="region of interest" description="Disordered" evidence="5">
    <location>
        <begin position="537"/>
        <end position="580"/>
    </location>
</feature>
<dbReference type="CDD" id="cd04465">
    <property type="entry name" value="S1_RPS1_repeat_ec2_hs2"/>
    <property type="match status" value="1"/>
</dbReference>
<evidence type="ECO:0000256" key="5">
    <source>
        <dbReference type="SAM" id="MobiDB-lite"/>
    </source>
</evidence>
<comment type="function">
    <text evidence="4">Binds mRNA; thus facilitating recognition of the initiation point. It is needed to translate mRNA with a short Shine-Dalgarno (SD) purine-rich sequence.</text>
</comment>
<accession>A0A5C6BEJ3</accession>
<proteinExistence type="inferred from homology"/>
<feature type="compositionally biased region" description="Polar residues" evidence="5">
    <location>
        <begin position="22"/>
        <end position="40"/>
    </location>
</feature>
<dbReference type="AlphaFoldDB" id="A0A5C6BEJ3"/>
<comment type="caution">
    <text evidence="7">The sequence shown here is derived from an EMBL/GenBank/DDBJ whole genome shotgun (WGS) entry which is preliminary data.</text>
</comment>
<dbReference type="InterPro" id="IPR035104">
    <property type="entry name" value="Ribosomal_protein_S1-like"/>
</dbReference>
<dbReference type="PANTHER" id="PTHR10724:SF7">
    <property type="entry name" value="SMALL RIBOSOMAL SUBUNIT PROTEIN BS1C"/>
    <property type="match status" value="1"/>
</dbReference>
<keyword evidence="3" id="KW-0687">Ribonucleoprotein</keyword>
<feature type="domain" description="S1 motif" evidence="6">
    <location>
        <begin position="460"/>
        <end position="529"/>
    </location>
</feature>
<evidence type="ECO:0000259" key="6">
    <source>
        <dbReference type="PROSITE" id="PS50126"/>
    </source>
</evidence>
<feature type="domain" description="S1 motif" evidence="6">
    <location>
        <begin position="375"/>
        <end position="443"/>
    </location>
</feature>
<dbReference type="GO" id="GO:0003735">
    <property type="term" value="F:structural constituent of ribosome"/>
    <property type="evidence" value="ECO:0007669"/>
    <property type="project" value="TreeGrafter"/>
</dbReference>
<dbReference type="FunFam" id="2.40.50.140:FF:000103">
    <property type="entry name" value="protein RRP5 homolog"/>
    <property type="match status" value="1"/>
</dbReference>
<evidence type="ECO:0000256" key="4">
    <source>
        <dbReference type="ARBA" id="ARBA00025604"/>
    </source>
</evidence>
<gene>
    <name evidence="7" type="primary">rpsA_3</name>
    <name evidence="7" type="ORF">Pla52o_57810</name>
</gene>
<feature type="domain" description="S1 motif" evidence="6">
    <location>
        <begin position="211"/>
        <end position="273"/>
    </location>
</feature>
<dbReference type="Proteomes" id="UP000316304">
    <property type="component" value="Unassembled WGS sequence"/>
</dbReference>
<dbReference type="FunFam" id="2.40.50.140:FF:000051">
    <property type="entry name" value="RNA-binding transcriptional accessory protein"/>
    <property type="match status" value="1"/>
</dbReference>
<sequence>MTFNVIPLFAFAPAPCRDLMTNGDNPTSKIPVSDPSAESSPQEATPQAATPEAAPVSPAATSGEAQSSEAPTAATPASPSTPGSPSAEPKAPLAGAVRGAGPLASRGSALARPASPSVSPEQLAKITAEKSAQPKKKPKNRTPRLPGDDASKSAARSAPAAAQKVAVPNRRDSLSADLQAELDAELGLADVEAILGGNAGMPDRKEPLEEGARVHGRVLKIHEDIVFISLGGPDEGIVPFEQFTGEEPKPNDNIEVMVRGFNREDGLYVLTLPGAAVEVNDWEDIAEGTVVEAVVTGHNTGGLECKVGNMRGFMPISQVTEFRVEDLSEFVDQKLVCIVTESNESRGNLVLSRRAVLEREREEKRREQLEKIEVGDTLEGVVRNVKDFGAFVDLGGLEGLIHVSKLSWERIKHPSEVIQEGQMVKVTIDKIDKETGKIGLSYRDLLENPWDTAEGTFAVGTIHTGTVTRTAPFGCFVRLTAGVEGLVHISELASHRVSKVDAFVSEGQEVQVKVLSFDRDSQKVALSIKAAQPVAADAGAKTEVEEDEPQREVAIKPTHQGPLRGGNNTDTGGERFGLRW</sequence>
<dbReference type="SMART" id="SM00316">
    <property type="entry name" value="S1"/>
    <property type="match status" value="4"/>
</dbReference>
<dbReference type="GO" id="GO:0006412">
    <property type="term" value="P:translation"/>
    <property type="evidence" value="ECO:0007669"/>
    <property type="project" value="TreeGrafter"/>
</dbReference>
<dbReference type="InterPro" id="IPR012340">
    <property type="entry name" value="NA-bd_OB-fold"/>
</dbReference>
<feature type="domain" description="S1 motif" evidence="6">
    <location>
        <begin position="288"/>
        <end position="354"/>
    </location>
</feature>
<dbReference type="PRINTS" id="PR00681">
    <property type="entry name" value="RIBOSOMALS1"/>
</dbReference>
<dbReference type="EMBL" id="SJPT01000021">
    <property type="protein sequence ID" value="TWU10077.1"/>
    <property type="molecule type" value="Genomic_DNA"/>
</dbReference>
<evidence type="ECO:0000313" key="7">
    <source>
        <dbReference type="EMBL" id="TWU10077.1"/>
    </source>
</evidence>
<dbReference type="GO" id="GO:0003729">
    <property type="term" value="F:mRNA binding"/>
    <property type="evidence" value="ECO:0007669"/>
    <property type="project" value="TreeGrafter"/>
</dbReference>